<evidence type="ECO:0000256" key="7">
    <source>
        <dbReference type="SAM" id="MobiDB-lite"/>
    </source>
</evidence>
<dbReference type="SUPFAM" id="SSF50998">
    <property type="entry name" value="Quinoprotein alcohol dehydrogenase-like"/>
    <property type="match status" value="1"/>
</dbReference>
<dbReference type="PROSITE" id="PS50011">
    <property type="entry name" value="PROTEIN_KINASE_DOM"/>
    <property type="match status" value="1"/>
</dbReference>
<evidence type="ECO:0000256" key="1">
    <source>
        <dbReference type="ARBA" id="ARBA00022679"/>
    </source>
</evidence>
<evidence type="ECO:0000259" key="9">
    <source>
        <dbReference type="PROSITE" id="PS50011"/>
    </source>
</evidence>
<protein>
    <submittedName>
        <fullName evidence="10">Serine/threonine-protein kinase PrkC</fullName>
        <ecNumber evidence="10">2.7.11.1</ecNumber>
    </submittedName>
</protein>
<dbReference type="EC" id="2.7.11.1" evidence="10"/>
<dbReference type="InterPro" id="IPR015943">
    <property type="entry name" value="WD40/YVTN_repeat-like_dom_sf"/>
</dbReference>
<dbReference type="Proteomes" id="UP000318081">
    <property type="component" value="Chromosome"/>
</dbReference>
<feature type="region of interest" description="Disordered" evidence="7">
    <location>
        <begin position="59"/>
        <end position="88"/>
    </location>
</feature>
<keyword evidence="6" id="KW-0175">Coiled coil</keyword>
<keyword evidence="2 5" id="KW-0547">Nucleotide-binding</keyword>
<gene>
    <name evidence="10" type="primary">prkC_1</name>
    <name evidence="10" type="ORF">TBK1r_03530</name>
</gene>
<keyword evidence="1 10" id="KW-0808">Transferase</keyword>
<name>A0ABX5XLB7_9BACT</name>
<proteinExistence type="predicted"/>
<dbReference type="InterPro" id="IPR001680">
    <property type="entry name" value="WD40_rpt"/>
</dbReference>
<dbReference type="PANTHER" id="PTHR43289">
    <property type="entry name" value="MITOGEN-ACTIVATED PROTEIN KINASE KINASE KINASE 20-RELATED"/>
    <property type="match status" value="1"/>
</dbReference>
<keyword evidence="4 5" id="KW-0067">ATP-binding</keyword>
<dbReference type="SMART" id="SM00320">
    <property type="entry name" value="WD40"/>
    <property type="match status" value="5"/>
</dbReference>
<evidence type="ECO:0000256" key="6">
    <source>
        <dbReference type="SAM" id="Coils"/>
    </source>
</evidence>
<dbReference type="InterPro" id="IPR011047">
    <property type="entry name" value="Quinoprotein_ADH-like_sf"/>
</dbReference>
<organism evidence="10 11">
    <name type="scientific">Stieleria magnilauensis</name>
    <dbReference type="NCBI Taxonomy" id="2527963"/>
    <lineage>
        <taxon>Bacteria</taxon>
        <taxon>Pseudomonadati</taxon>
        <taxon>Planctomycetota</taxon>
        <taxon>Planctomycetia</taxon>
        <taxon>Pirellulales</taxon>
        <taxon>Pirellulaceae</taxon>
        <taxon>Stieleria</taxon>
    </lineage>
</organism>
<dbReference type="InterPro" id="IPR000719">
    <property type="entry name" value="Prot_kinase_dom"/>
</dbReference>
<keyword evidence="11" id="KW-1185">Reference proteome</keyword>
<dbReference type="GO" id="GO:0004674">
    <property type="term" value="F:protein serine/threonine kinase activity"/>
    <property type="evidence" value="ECO:0007669"/>
    <property type="project" value="UniProtKB-EC"/>
</dbReference>
<dbReference type="Gene3D" id="1.10.510.10">
    <property type="entry name" value="Transferase(Phosphotransferase) domain 1"/>
    <property type="match status" value="1"/>
</dbReference>
<dbReference type="Pfam" id="PF00069">
    <property type="entry name" value="Pkinase"/>
    <property type="match status" value="1"/>
</dbReference>
<dbReference type="PANTHER" id="PTHR43289:SF6">
    <property type="entry name" value="SERINE_THREONINE-PROTEIN KINASE NEKL-3"/>
    <property type="match status" value="1"/>
</dbReference>
<dbReference type="CDD" id="cd14014">
    <property type="entry name" value="STKc_PknB_like"/>
    <property type="match status" value="1"/>
</dbReference>
<dbReference type="SMART" id="SM00220">
    <property type="entry name" value="S_TKc"/>
    <property type="match status" value="1"/>
</dbReference>
<dbReference type="EMBL" id="CP036432">
    <property type="protein sequence ID" value="QDV81436.1"/>
    <property type="molecule type" value="Genomic_DNA"/>
</dbReference>
<evidence type="ECO:0000256" key="8">
    <source>
        <dbReference type="SAM" id="Phobius"/>
    </source>
</evidence>
<feature type="transmembrane region" description="Helical" evidence="8">
    <location>
        <begin position="382"/>
        <end position="403"/>
    </location>
</feature>
<dbReference type="InterPro" id="IPR017441">
    <property type="entry name" value="Protein_kinase_ATP_BS"/>
</dbReference>
<keyword evidence="3 10" id="KW-0418">Kinase</keyword>
<evidence type="ECO:0000256" key="4">
    <source>
        <dbReference type="ARBA" id="ARBA00022840"/>
    </source>
</evidence>
<accession>A0ABX5XLB7</accession>
<evidence type="ECO:0000256" key="2">
    <source>
        <dbReference type="ARBA" id="ARBA00022741"/>
    </source>
</evidence>
<dbReference type="InterPro" id="IPR011009">
    <property type="entry name" value="Kinase-like_dom_sf"/>
</dbReference>
<feature type="coiled-coil region" evidence="6">
    <location>
        <begin position="1203"/>
        <end position="1230"/>
    </location>
</feature>
<keyword evidence="8" id="KW-0812">Transmembrane</keyword>
<dbReference type="SUPFAM" id="SSF56112">
    <property type="entry name" value="Protein kinase-like (PK-like)"/>
    <property type="match status" value="1"/>
</dbReference>
<keyword evidence="8" id="KW-1133">Transmembrane helix</keyword>
<dbReference type="InterPro" id="IPR008271">
    <property type="entry name" value="Ser/Thr_kinase_AS"/>
</dbReference>
<sequence length="1369" mass="150873">MIERERRDIDDQFALHLERVDQQLAGETPNGDDDTQAAMGSADFDAAKRVLGLINRVRSAQPQDHSDGDAAQSNPPSQPHGDVTTSVPDQIGSYEILGQVGRGGMGVVFRARDRSLNRVVALKMMLAGPFAYAEERSRFRIEAEAAAALDHPGIVPVYEVGEHVGQPFFTMGLIEGESLAQRISKEPLKPQTAAAIARQVAAAVAYAHQRGVVHRDIKPANILLDQNQRPRITDFGLARRRDSASDLTATEQVLGTPSYMAPEQASGGASGADERADVYSIGATLYCMLTARPPFQGHNAAETVRLVVDRDPVAPRQLNPAIPIDLNTICIKCLQKDPDRRYRDAASLESDLQRFIDGNPIRARPVGIVETVWKWSRRHPTVAALTCCCLLAAFTLVAGSVWYQSQLNRSLIDLKRSRGQTVRSLYRALANEAEYLSQVRPVGYGQRIEQLVAEAKSLDTDAKDLRQLRQLLVNSLGHVGAREPVVLEEVDAEITTANVCRQRNHLIVGSENGVLVAFDLESETKVFEAQVMSIPITRIDVDLPFGDGATRYVRAIGQGGSEISHWVWDGRSYSPAEPLNPPNRPESFFGIDVSPDARHIVGLESESSHFLDPNVWHTRGSGAAISDPQRRLDGLAEIHFSIASFDPSRGFSVRQTAIPVSPRFDLNNDFLALGRSWLDEKSIDDDLQVYDLHTDRLVQSINASVGALQNVRISPSGRFVACGGYFGVEVFAVGSGERIAKHDELGRCTVVSFVGSDGDVLVRTPTETVWLSARYGQPIVSFAADNDRSSVGLSSDGRNAVWIGDRRPRVAALQGDQRTRISAHDRIVETVCLSPDGQLLLSTGRYYGGNETKVWNVETGELAFEFVGSASTFSPDGALLAAWNGRLQLWDVGTGVLVAEGDCDATPSRILFSDSGETLLAVGNFAGQSHAWHVHSKAAAGAAAESTSPPKQMRWELEPLQIHPDARKPATLSPSGRRIAFASNDAIVVDAVGRPGAPRVLKTERRIGPDSLVFLDETRLLFVADDAHLWNLNTNEVVRTQGRHLQPPVLLSPDRRQIFCARQLIRTADFQPVVQLPDWNNAITSATWSRDGRQVAYGLDGGDIGVWDLVAVREKLVESGFPSDEITPKPASPIASVRPIDAVSAMLRVGRQRRDRVHPRQWRYKCNQLIQWIESDSIDRDRVHRRVRDLTEQLDRIGGRPFFDSTEDAVEHLLEDALQLNQELSRVKDVEAQRLLLAALSNSLQHQPPRSTAAIVQGSHIHHLLGDLLNFQFQENQGAVDAYREEAELLEDAESAADPALSRQAYAGQWFWLYRNKSLALARDARWADAIAAMTRALEIQAEFDSVGANEQTLGKDRELLENWRKQVR</sequence>
<evidence type="ECO:0000256" key="5">
    <source>
        <dbReference type="PROSITE-ProRule" id="PRU10141"/>
    </source>
</evidence>
<reference evidence="10 11" key="1">
    <citation type="submission" date="2019-02" db="EMBL/GenBank/DDBJ databases">
        <title>Deep-cultivation of Planctomycetes and their phenomic and genomic characterization uncovers novel biology.</title>
        <authorList>
            <person name="Wiegand S."/>
            <person name="Jogler M."/>
            <person name="Boedeker C."/>
            <person name="Pinto D."/>
            <person name="Vollmers J."/>
            <person name="Rivas-Marin E."/>
            <person name="Kohn T."/>
            <person name="Peeters S.H."/>
            <person name="Heuer A."/>
            <person name="Rast P."/>
            <person name="Oberbeckmann S."/>
            <person name="Bunk B."/>
            <person name="Jeske O."/>
            <person name="Meyerdierks A."/>
            <person name="Storesund J.E."/>
            <person name="Kallscheuer N."/>
            <person name="Luecker S."/>
            <person name="Lage O.M."/>
            <person name="Pohl T."/>
            <person name="Merkel B.J."/>
            <person name="Hornburger P."/>
            <person name="Mueller R.-W."/>
            <person name="Bruemmer F."/>
            <person name="Labrenz M."/>
            <person name="Spormann A.M."/>
            <person name="Op den Camp H."/>
            <person name="Overmann J."/>
            <person name="Amann R."/>
            <person name="Jetten M.S.M."/>
            <person name="Mascher T."/>
            <person name="Medema M.H."/>
            <person name="Devos D.P."/>
            <person name="Kaster A.-K."/>
            <person name="Ovreas L."/>
            <person name="Rohde M."/>
            <person name="Galperin M.Y."/>
            <person name="Jogler C."/>
        </authorList>
    </citation>
    <scope>NUCLEOTIDE SEQUENCE [LARGE SCALE GENOMIC DNA]</scope>
    <source>
        <strain evidence="10 11">TBK1r</strain>
    </source>
</reference>
<dbReference type="PROSITE" id="PS00107">
    <property type="entry name" value="PROTEIN_KINASE_ATP"/>
    <property type="match status" value="1"/>
</dbReference>
<dbReference type="Gene3D" id="2.130.10.10">
    <property type="entry name" value="YVTN repeat-like/Quinoprotein amine dehydrogenase"/>
    <property type="match status" value="3"/>
</dbReference>
<dbReference type="Gene3D" id="3.30.200.20">
    <property type="entry name" value="Phosphorylase Kinase, domain 1"/>
    <property type="match status" value="1"/>
</dbReference>
<evidence type="ECO:0000256" key="3">
    <source>
        <dbReference type="ARBA" id="ARBA00022777"/>
    </source>
</evidence>
<dbReference type="RefSeq" id="WP_145207234.1">
    <property type="nucleotide sequence ID" value="NZ_CP036432.1"/>
</dbReference>
<evidence type="ECO:0000313" key="10">
    <source>
        <dbReference type="EMBL" id="QDV81436.1"/>
    </source>
</evidence>
<feature type="binding site" evidence="5">
    <location>
        <position position="123"/>
    </location>
    <ligand>
        <name>ATP</name>
        <dbReference type="ChEBI" id="CHEBI:30616"/>
    </ligand>
</feature>
<dbReference type="PROSITE" id="PS00108">
    <property type="entry name" value="PROTEIN_KINASE_ST"/>
    <property type="match status" value="1"/>
</dbReference>
<evidence type="ECO:0000313" key="11">
    <source>
        <dbReference type="Proteomes" id="UP000318081"/>
    </source>
</evidence>
<keyword evidence="8" id="KW-0472">Membrane</keyword>
<dbReference type="Pfam" id="PF00400">
    <property type="entry name" value="WD40"/>
    <property type="match status" value="1"/>
</dbReference>
<feature type="domain" description="Protein kinase" evidence="9">
    <location>
        <begin position="94"/>
        <end position="356"/>
    </location>
</feature>